<dbReference type="Proteomes" id="UP000242474">
    <property type="component" value="Unassembled WGS sequence"/>
</dbReference>
<protein>
    <submittedName>
        <fullName evidence="3">DnaJ-domain-containing protein</fullName>
    </submittedName>
</protein>
<dbReference type="InterPro" id="IPR036869">
    <property type="entry name" value="J_dom_sf"/>
</dbReference>
<evidence type="ECO:0000313" key="4">
    <source>
        <dbReference type="Proteomes" id="UP000242474"/>
    </source>
</evidence>
<evidence type="ECO:0000256" key="1">
    <source>
        <dbReference type="ARBA" id="ARBA00023186"/>
    </source>
</evidence>
<evidence type="ECO:0000313" key="3">
    <source>
        <dbReference type="EMBL" id="PIA13188.1"/>
    </source>
</evidence>
<dbReference type="InterPro" id="IPR001623">
    <property type="entry name" value="DnaJ_domain"/>
</dbReference>
<accession>A0A2G5B2E3</accession>
<evidence type="ECO:0000259" key="2">
    <source>
        <dbReference type="PROSITE" id="PS50076"/>
    </source>
</evidence>
<dbReference type="CDD" id="cd06257">
    <property type="entry name" value="DnaJ"/>
    <property type="match status" value="1"/>
</dbReference>
<gene>
    <name evidence="3" type="ORF">COEREDRAFT_83656</name>
</gene>
<dbReference type="PANTHER" id="PTHR44500:SF1">
    <property type="entry name" value="DNAJ HOMOLOG SUBFAMILY C MEMBER 12"/>
    <property type="match status" value="1"/>
</dbReference>
<sequence>MDYYEIFKCTPDTPIKQIHTEYRRLALQYHPDRTKTISPHRQLEYQQMWNKIQEAYGVLSDPIQRAQYNRWRTSHLPIGFDQWKSRSYTMHWSFDNKRYITDKSDDVLSSQDLYAMFRSYKI</sequence>
<dbReference type="SMART" id="SM00271">
    <property type="entry name" value="DnaJ"/>
    <property type="match status" value="1"/>
</dbReference>
<dbReference type="EMBL" id="KZ303544">
    <property type="protein sequence ID" value="PIA13188.1"/>
    <property type="molecule type" value="Genomic_DNA"/>
</dbReference>
<dbReference type="InterPro" id="IPR029827">
    <property type="entry name" value="JDP1-like"/>
</dbReference>
<dbReference type="PRINTS" id="PR00625">
    <property type="entry name" value="JDOMAIN"/>
</dbReference>
<name>A0A2G5B2E3_COERN</name>
<keyword evidence="4" id="KW-1185">Reference proteome</keyword>
<feature type="domain" description="J" evidence="2">
    <location>
        <begin position="2"/>
        <end position="72"/>
    </location>
</feature>
<dbReference type="PANTHER" id="PTHR44500">
    <property type="entry name" value="DNAJ HOMOLOG SUBFAMILY C MEMBER 12"/>
    <property type="match status" value="1"/>
</dbReference>
<dbReference type="Gene3D" id="1.10.287.110">
    <property type="entry name" value="DnaJ domain"/>
    <property type="match status" value="1"/>
</dbReference>
<dbReference type="STRING" id="763665.A0A2G5B2E3"/>
<dbReference type="GO" id="GO:0005737">
    <property type="term" value="C:cytoplasm"/>
    <property type="evidence" value="ECO:0007669"/>
    <property type="project" value="TreeGrafter"/>
</dbReference>
<dbReference type="Pfam" id="PF00226">
    <property type="entry name" value="DnaJ"/>
    <property type="match status" value="1"/>
</dbReference>
<keyword evidence="1" id="KW-0143">Chaperone</keyword>
<reference evidence="3 4" key="1">
    <citation type="journal article" date="2015" name="Genome Biol. Evol.">
        <title>Phylogenomic analyses indicate that early fungi evolved digesting cell walls of algal ancestors of land plants.</title>
        <authorList>
            <person name="Chang Y."/>
            <person name="Wang S."/>
            <person name="Sekimoto S."/>
            <person name="Aerts A.L."/>
            <person name="Choi C."/>
            <person name="Clum A."/>
            <person name="LaButti K.M."/>
            <person name="Lindquist E.A."/>
            <person name="Yee Ngan C."/>
            <person name="Ohm R.A."/>
            <person name="Salamov A.A."/>
            <person name="Grigoriev I.V."/>
            <person name="Spatafora J.W."/>
            <person name="Berbee M.L."/>
        </authorList>
    </citation>
    <scope>NUCLEOTIDE SEQUENCE [LARGE SCALE GENOMIC DNA]</scope>
    <source>
        <strain evidence="3 4">NRRL 1564</strain>
    </source>
</reference>
<dbReference type="OrthoDB" id="436519at2759"/>
<dbReference type="PROSITE" id="PS50076">
    <property type="entry name" value="DNAJ_2"/>
    <property type="match status" value="1"/>
</dbReference>
<proteinExistence type="predicted"/>
<dbReference type="AlphaFoldDB" id="A0A2G5B2E3"/>
<dbReference type="SUPFAM" id="SSF46565">
    <property type="entry name" value="Chaperone J-domain"/>
    <property type="match status" value="1"/>
</dbReference>
<organism evidence="3 4">
    <name type="scientific">Coemansia reversa (strain ATCC 12441 / NRRL 1564)</name>
    <dbReference type="NCBI Taxonomy" id="763665"/>
    <lineage>
        <taxon>Eukaryota</taxon>
        <taxon>Fungi</taxon>
        <taxon>Fungi incertae sedis</taxon>
        <taxon>Zoopagomycota</taxon>
        <taxon>Kickxellomycotina</taxon>
        <taxon>Kickxellomycetes</taxon>
        <taxon>Kickxellales</taxon>
        <taxon>Kickxellaceae</taxon>
        <taxon>Coemansia</taxon>
    </lineage>
</organism>